<accession>A0A5B7GIT0</accession>
<dbReference type="AlphaFoldDB" id="A0A5B7GIT0"/>
<dbReference type="Proteomes" id="UP000324222">
    <property type="component" value="Unassembled WGS sequence"/>
</dbReference>
<comment type="caution">
    <text evidence="2">The sequence shown here is derived from an EMBL/GenBank/DDBJ whole genome shotgun (WGS) entry which is preliminary data.</text>
</comment>
<sequence>MLPPHPYSLHSHDRYSLNLSSSPGQHRTGWYQTQGYFWRRSGLARESETRVLTRLRQTYSERQGNRKHLVQLLQFTVQYRTVQGGTHESEGLRRRHSGDWGTSRVKEGDEEQGTRLGPAYIASPCYSTTIGSPMSQSRMVYPPASCFSHLVSPTPHLAPKTVVPNCFKIP</sequence>
<keyword evidence="3" id="KW-1185">Reference proteome</keyword>
<evidence type="ECO:0000256" key="1">
    <source>
        <dbReference type="SAM" id="MobiDB-lite"/>
    </source>
</evidence>
<organism evidence="2 3">
    <name type="scientific">Portunus trituberculatus</name>
    <name type="common">Swimming crab</name>
    <name type="synonym">Neptunus trituberculatus</name>
    <dbReference type="NCBI Taxonomy" id="210409"/>
    <lineage>
        <taxon>Eukaryota</taxon>
        <taxon>Metazoa</taxon>
        <taxon>Ecdysozoa</taxon>
        <taxon>Arthropoda</taxon>
        <taxon>Crustacea</taxon>
        <taxon>Multicrustacea</taxon>
        <taxon>Malacostraca</taxon>
        <taxon>Eumalacostraca</taxon>
        <taxon>Eucarida</taxon>
        <taxon>Decapoda</taxon>
        <taxon>Pleocyemata</taxon>
        <taxon>Brachyura</taxon>
        <taxon>Eubrachyura</taxon>
        <taxon>Portunoidea</taxon>
        <taxon>Portunidae</taxon>
        <taxon>Portuninae</taxon>
        <taxon>Portunus</taxon>
    </lineage>
</organism>
<reference evidence="2 3" key="1">
    <citation type="submission" date="2019-05" db="EMBL/GenBank/DDBJ databases">
        <title>Another draft genome of Portunus trituberculatus and its Hox gene families provides insights of decapod evolution.</title>
        <authorList>
            <person name="Jeong J.-H."/>
            <person name="Song I."/>
            <person name="Kim S."/>
            <person name="Choi T."/>
            <person name="Kim D."/>
            <person name="Ryu S."/>
            <person name="Kim W."/>
        </authorList>
    </citation>
    <scope>NUCLEOTIDE SEQUENCE [LARGE SCALE GENOMIC DNA]</scope>
    <source>
        <tissue evidence="2">Muscle</tissue>
    </source>
</reference>
<dbReference type="EMBL" id="VSRR010013931">
    <property type="protein sequence ID" value="MPC56424.1"/>
    <property type="molecule type" value="Genomic_DNA"/>
</dbReference>
<feature type="region of interest" description="Disordered" evidence="1">
    <location>
        <begin position="83"/>
        <end position="113"/>
    </location>
</feature>
<protein>
    <submittedName>
        <fullName evidence="2">Uncharacterized protein</fullName>
    </submittedName>
</protein>
<evidence type="ECO:0000313" key="2">
    <source>
        <dbReference type="EMBL" id="MPC56424.1"/>
    </source>
</evidence>
<name>A0A5B7GIT0_PORTR</name>
<evidence type="ECO:0000313" key="3">
    <source>
        <dbReference type="Proteomes" id="UP000324222"/>
    </source>
</evidence>
<gene>
    <name evidence="2" type="ORF">E2C01_050385</name>
</gene>
<proteinExistence type="predicted"/>